<dbReference type="RefSeq" id="WP_204824130.1">
    <property type="nucleotide sequence ID" value="NZ_JBHUGF010000010.1"/>
</dbReference>
<evidence type="ECO:0000313" key="2">
    <source>
        <dbReference type="Proteomes" id="UP001597403"/>
    </source>
</evidence>
<name>A0ABW4UU40_9BACL</name>
<comment type="caution">
    <text evidence="1">The sequence shown here is derived from an EMBL/GenBank/DDBJ whole genome shotgun (WGS) entry which is preliminary data.</text>
</comment>
<organism evidence="1 2">
    <name type="scientific">Paenibacillus nicotianae</name>
    <dbReference type="NCBI Taxonomy" id="1526551"/>
    <lineage>
        <taxon>Bacteria</taxon>
        <taxon>Bacillati</taxon>
        <taxon>Bacillota</taxon>
        <taxon>Bacilli</taxon>
        <taxon>Bacillales</taxon>
        <taxon>Paenibacillaceae</taxon>
        <taxon>Paenibacillus</taxon>
    </lineage>
</organism>
<proteinExistence type="predicted"/>
<reference evidence="2" key="1">
    <citation type="journal article" date="2019" name="Int. J. Syst. Evol. Microbiol.">
        <title>The Global Catalogue of Microorganisms (GCM) 10K type strain sequencing project: providing services to taxonomists for standard genome sequencing and annotation.</title>
        <authorList>
            <consortium name="The Broad Institute Genomics Platform"/>
            <consortium name="The Broad Institute Genome Sequencing Center for Infectious Disease"/>
            <person name="Wu L."/>
            <person name="Ma J."/>
        </authorList>
    </citation>
    <scope>NUCLEOTIDE SEQUENCE [LARGE SCALE GENOMIC DNA]</scope>
    <source>
        <strain evidence="2">CGMCC 1.15067</strain>
    </source>
</reference>
<evidence type="ECO:0008006" key="3">
    <source>
        <dbReference type="Google" id="ProtNLM"/>
    </source>
</evidence>
<gene>
    <name evidence="1" type="ORF">ACFSGI_10755</name>
</gene>
<dbReference type="EMBL" id="JBHUGF010000010">
    <property type="protein sequence ID" value="MFD1990440.1"/>
    <property type="molecule type" value="Genomic_DNA"/>
</dbReference>
<evidence type="ECO:0000313" key="1">
    <source>
        <dbReference type="EMBL" id="MFD1990440.1"/>
    </source>
</evidence>
<accession>A0ABW4UU40</accession>
<dbReference type="Proteomes" id="UP001597403">
    <property type="component" value="Unassembled WGS sequence"/>
</dbReference>
<protein>
    <recommendedName>
        <fullName evidence="3">SpoIIAA-like</fullName>
    </recommendedName>
</protein>
<keyword evidence="2" id="KW-1185">Reference proteome</keyword>
<sequence>MLYYESPEALVSWHEDIKTVVIEWKGFASRDKYQVPLNKSLDLLITHQATKSIANTLKFSAISPADQQWFSNVWFPKATEAGLKYMALITPEKVVARSILKRLDTELVGSYTTANFNSMEEAIQWLSSSSR</sequence>